<dbReference type="PROSITE" id="PS00141">
    <property type="entry name" value="ASP_PROTEASE"/>
    <property type="match status" value="1"/>
</dbReference>
<proteinExistence type="predicted"/>
<dbReference type="AlphaFoldDB" id="A0AAV8Y2W6"/>
<dbReference type="Gene3D" id="2.40.70.10">
    <property type="entry name" value="Acid Proteases"/>
    <property type="match status" value="1"/>
</dbReference>
<protein>
    <recommendedName>
        <fullName evidence="2">Retropepsins domain-containing protein</fullName>
    </recommendedName>
</protein>
<evidence type="ECO:0000313" key="4">
    <source>
        <dbReference type="Proteomes" id="UP001162162"/>
    </source>
</evidence>
<dbReference type="CDD" id="cd00303">
    <property type="entry name" value="retropepsin_like"/>
    <property type="match status" value="1"/>
</dbReference>
<keyword evidence="1" id="KW-0378">Hydrolase</keyword>
<sequence>MTSCGLGCAICRCVLNLMYESKSISGSNTEDKGVVINTYNTIFATSLYKKKAWSVTTVISLDIKLLVVWKEEGSIATSVKEKALSLETVPTAHDRETANDCEGGDERPYLKVNVLGKSLLGLLDSGASVTILGGPGWEQVKDLGIELLEGKTKNRVANGEGCESLGSCEVHFSVRNRLKLVKVLVVTDLPHTLILGANFWKQMGIVPDLRHNEWHFSKEPHIFEVQEHSRGQTVLSQEEEKRLQEVVDNNLKFMGDRLGCTDLVQHKKFLGD</sequence>
<feature type="domain" description="Retropepsins" evidence="2">
    <location>
        <begin position="105"/>
        <end position="204"/>
    </location>
</feature>
<accession>A0AAV8Y2W6</accession>
<dbReference type="InterPro" id="IPR021109">
    <property type="entry name" value="Peptidase_aspartic_dom_sf"/>
</dbReference>
<dbReference type="GO" id="GO:0006508">
    <property type="term" value="P:proteolysis"/>
    <property type="evidence" value="ECO:0007669"/>
    <property type="project" value="InterPro"/>
</dbReference>
<evidence type="ECO:0000259" key="2">
    <source>
        <dbReference type="Pfam" id="PF00077"/>
    </source>
</evidence>
<name>A0AAV8Y2W6_9CUCU</name>
<reference evidence="3" key="1">
    <citation type="journal article" date="2023" name="Insect Mol. Biol.">
        <title>Genome sequencing provides insights into the evolution of gene families encoding plant cell wall-degrading enzymes in longhorned beetles.</title>
        <authorList>
            <person name="Shin N.R."/>
            <person name="Okamura Y."/>
            <person name="Kirsch R."/>
            <person name="Pauchet Y."/>
        </authorList>
    </citation>
    <scope>NUCLEOTIDE SEQUENCE</scope>
    <source>
        <strain evidence="3">AMC_N1</strain>
    </source>
</reference>
<keyword evidence="4" id="KW-1185">Reference proteome</keyword>
<dbReference type="InterPro" id="IPR001969">
    <property type="entry name" value="Aspartic_peptidase_AS"/>
</dbReference>
<evidence type="ECO:0000313" key="3">
    <source>
        <dbReference type="EMBL" id="KAJ8945293.1"/>
    </source>
</evidence>
<dbReference type="SUPFAM" id="SSF50630">
    <property type="entry name" value="Acid proteases"/>
    <property type="match status" value="1"/>
</dbReference>
<dbReference type="InterPro" id="IPR018061">
    <property type="entry name" value="Retropepsins"/>
</dbReference>
<comment type="caution">
    <text evidence="3">The sequence shown here is derived from an EMBL/GenBank/DDBJ whole genome shotgun (WGS) entry which is preliminary data.</text>
</comment>
<organism evidence="3 4">
    <name type="scientific">Aromia moschata</name>
    <dbReference type="NCBI Taxonomy" id="1265417"/>
    <lineage>
        <taxon>Eukaryota</taxon>
        <taxon>Metazoa</taxon>
        <taxon>Ecdysozoa</taxon>
        <taxon>Arthropoda</taxon>
        <taxon>Hexapoda</taxon>
        <taxon>Insecta</taxon>
        <taxon>Pterygota</taxon>
        <taxon>Neoptera</taxon>
        <taxon>Endopterygota</taxon>
        <taxon>Coleoptera</taxon>
        <taxon>Polyphaga</taxon>
        <taxon>Cucujiformia</taxon>
        <taxon>Chrysomeloidea</taxon>
        <taxon>Cerambycidae</taxon>
        <taxon>Cerambycinae</taxon>
        <taxon>Callichromatini</taxon>
        <taxon>Aromia</taxon>
    </lineage>
</organism>
<dbReference type="Pfam" id="PF00077">
    <property type="entry name" value="RVP"/>
    <property type="match status" value="1"/>
</dbReference>
<gene>
    <name evidence="3" type="ORF">NQ318_002750</name>
</gene>
<dbReference type="Proteomes" id="UP001162162">
    <property type="component" value="Unassembled WGS sequence"/>
</dbReference>
<dbReference type="GO" id="GO:0004190">
    <property type="term" value="F:aspartic-type endopeptidase activity"/>
    <property type="evidence" value="ECO:0007669"/>
    <property type="project" value="InterPro"/>
</dbReference>
<dbReference type="EMBL" id="JAPWTK010000221">
    <property type="protein sequence ID" value="KAJ8945293.1"/>
    <property type="molecule type" value="Genomic_DNA"/>
</dbReference>
<evidence type="ECO:0000256" key="1">
    <source>
        <dbReference type="ARBA" id="ARBA00022801"/>
    </source>
</evidence>